<dbReference type="InterPro" id="IPR033756">
    <property type="entry name" value="YlxH/NBP35"/>
</dbReference>
<proteinExistence type="predicted"/>
<feature type="non-terminal residue" evidence="3">
    <location>
        <position position="79"/>
    </location>
</feature>
<sequence>MAAKFAKKIAIPGVKHVILVASGKGGVGKSSVSVNLAAALYVNDKTKHVGILDADVFGPSIPRMMNLSEKPLLNKRKLN</sequence>
<dbReference type="PANTHER" id="PTHR42961">
    <property type="entry name" value="IRON-SULFUR PROTEIN NUBPL"/>
    <property type="match status" value="1"/>
</dbReference>
<reference evidence="3 4" key="1">
    <citation type="journal article" date="2018" name="Gigascience">
        <title>Genomes of trombidid mites reveal novel predicted allergens and laterally-transferred genes associated with secondary metabolism.</title>
        <authorList>
            <person name="Dong X."/>
            <person name="Chaisiri K."/>
            <person name="Xia D."/>
            <person name="Armstrong S.D."/>
            <person name="Fang Y."/>
            <person name="Donnelly M.J."/>
            <person name="Kadowaki T."/>
            <person name="McGarry J.W."/>
            <person name="Darby A.C."/>
            <person name="Makepeace B.L."/>
        </authorList>
    </citation>
    <scope>NUCLEOTIDE SEQUENCE [LARGE SCALE GENOMIC DNA]</scope>
    <source>
        <strain evidence="3">UoL-UT</strain>
    </source>
</reference>
<comment type="caution">
    <text evidence="3">The sequence shown here is derived from an EMBL/GenBank/DDBJ whole genome shotgun (WGS) entry which is preliminary data.</text>
</comment>
<gene>
    <name evidence="3" type="ORF">B4U80_08815</name>
</gene>
<accession>A0A443QP95</accession>
<dbReference type="GO" id="GO:0005739">
    <property type="term" value="C:mitochondrion"/>
    <property type="evidence" value="ECO:0007669"/>
    <property type="project" value="TreeGrafter"/>
</dbReference>
<dbReference type="STRING" id="299467.A0A443QP95"/>
<dbReference type="GO" id="GO:0051539">
    <property type="term" value="F:4 iron, 4 sulfur cluster binding"/>
    <property type="evidence" value="ECO:0007669"/>
    <property type="project" value="TreeGrafter"/>
</dbReference>
<dbReference type="GO" id="GO:0005524">
    <property type="term" value="F:ATP binding"/>
    <property type="evidence" value="ECO:0007669"/>
    <property type="project" value="UniProtKB-KW"/>
</dbReference>
<evidence type="ECO:0000256" key="2">
    <source>
        <dbReference type="ARBA" id="ARBA00022840"/>
    </source>
</evidence>
<keyword evidence="1" id="KW-0547">Nucleotide-binding</keyword>
<dbReference type="EMBL" id="NCKV01053328">
    <property type="protein sequence ID" value="RWS04854.1"/>
    <property type="molecule type" value="Genomic_DNA"/>
</dbReference>
<evidence type="ECO:0000313" key="3">
    <source>
        <dbReference type="EMBL" id="RWS04854.1"/>
    </source>
</evidence>
<dbReference type="VEuPathDB" id="VectorBase:LDEU014243"/>
<dbReference type="PANTHER" id="PTHR42961:SF2">
    <property type="entry name" value="IRON-SULFUR PROTEIN NUBPL"/>
    <property type="match status" value="1"/>
</dbReference>
<dbReference type="AlphaFoldDB" id="A0A443QP95"/>
<dbReference type="Pfam" id="PF10609">
    <property type="entry name" value="ParA"/>
    <property type="match status" value="1"/>
</dbReference>
<dbReference type="InterPro" id="IPR044304">
    <property type="entry name" value="NUBPL-like"/>
</dbReference>
<evidence type="ECO:0000256" key="1">
    <source>
        <dbReference type="ARBA" id="ARBA00022741"/>
    </source>
</evidence>
<keyword evidence="2" id="KW-0067">ATP-binding</keyword>
<dbReference type="SUPFAM" id="SSF52540">
    <property type="entry name" value="P-loop containing nucleoside triphosphate hydrolases"/>
    <property type="match status" value="1"/>
</dbReference>
<dbReference type="Proteomes" id="UP000288716">
    <property type="component" value="Unassembled WGS sequence"/>
</dbReference>
<protein>
    <submittedName>
        <fullName evidence="3">Iron-sulfur protein NUBPL-like isoform X2</fullName>
    </submittedName>
</protein>
<dbReference type="GO" id="GO:0032981">
    <property type="term" value="P:mitochondrial respiratory chain complex I assembly"/>
    <property type="evidence" value="ECO:0007669"/>
    <property type="project" value="TreeGrafter"/>
</dbReference>
<dbReference type="GO" id="GO:0016226">
    <property type="term" value="P:iron-sulfur cluster assembly"/>
    <property type="evidence" value="ECO:0007669"/>
    <property type="project" value="InterPro"/>
</dbReference>
<dbReference type="OrthoDB" id="1741334at2759"/>
<organism evidence="3 4">
    <name type="scientific">Leptotrombidium deliense</name>
    <dbReference type="NCBI Taxonomy" id="299467"/>
    <lineage>
        <taxon>Eukaryota</taxon>
        <taxon>Metazoa</taxon>
        <taxon>Ecdysozoa</taxon>
        <taxon>Arthropoda</taxon>
        <taxon>Chelicerata</taxon>
        <taxon>Arachnida</taxon>
        <taxon>Acari</taxon>
        <taxon>Acariformes</taxon>
        <taxon>Trombidiformes</taxon>
        <taxon>Prostigmata</taxon>
        <taxon>Anystina</taxon>
        <taxon>Parasitengona</taxon>
        <taxon>Trombiculoidea</taxon>
        <taxon>Trombiculidae</taxon>
        <taxon>Leptotrombidium</taxon>
    </lineage>
</organism>
<dbReference type="Gene3D" id="3.40.50.300">
    <property type="entry name" value="P-loop containing nucleotide triphosphate hydrolases"/>
    <property type="match status" value="1"/>
</dbReference>
<name>A0A443QP95_9ACAR</name>
<dbReference type="InterPro" id="IPR027417">
    <property type="entry name" value="P-loop_NTPase"/>
</dbReference>
<evidence type="ECO:0000313" key="4">
    <source>
        <dbReference type="Proteomes" id="UP000288716"/>
    </source>
</evidence>
<keyword evidence="4" id="KW-1185">Reference proteome</keyword>